<keyword evidence="2" id="KW-1185">Reference proteome</keyword>
<name>A0AA38SE94_9ASTR</name>
<reference evidence="1" key="1">
    <citation type="submission" date="2023-03" db="EMBL/GenBank/DDBJ databases">
        <title>Chromosome-scale reference genome and RAD-based genetic map of yellow starthistle (Centaurea solstitialis) reveal putative structural variation and QTLs associated with invader traits.</title>
        <authorList>
            <person name="Reatini B."/>
            <person name="Cang F.A."/>
            <person name="Jiang Q."/>
            <person name="Mckibben M.T.W."/>
            <person name="Barker M.S."/>
            <person name="Rieseberg L.H."/>
            <person name="Dlugosch K.M."/>
        </authorList>
    </citation>
    <scope>NUCLEOTIDE SEQUENCE</scope>
    <source>
        <strain evidence="1">CAN-66</strain>
        <tissue evidence="1">Leaf</tissue>
    </source>
</reference>
<dbReference type="AlphaFoldDB" id="A0AA38SE94"/>
<evidence type="ECO:0000313" key="1">
    <source>
        <dbReference type="EMBL" id="KAJ9541274.1"/>
    </source>
</evidence>
<protein>
    <submittedName>
        <fullName evidence="1">Uncharacterized protein</fullName>
    </submittedName>
</protein>
<proteinExistence type="predicted"/>
<sequence length="76" mass="8649">MYGLSTRYGLVSNADSTNSQTLYRLSSRVGDKRTRTADIRRRLDPGCKDMFGKVRIPYPFGIGAKCSVDQYHICHF</sequence>
<gene>
    <name evidence="1" type="ORF">OSB04_027780</name>
</gene>
<comment type="caution">
    <text evidence="1">The sequence shown here is derived from an EMBL/GenBank/DDBJ whole genome shotgun (WGS) entry which is preliminary data.</text>
</comment>
<organism evidence="1 2">
    <name type="scientific">Centaurea solstitialis</name>
    <name type="common">yellow star-thistle</name>
    <dbReference type="NCBI Taxonomy" id="347529"/>
    <lineage>
        <taxon>Eukaryota</taxon>
        <taxon>Viridiplantae</taxon>
        <taxon>Streptophyta</taxon>
        <taxon>Embryophyta</taxon>
        <taxon>Tracheophyta</taxon>
        <taxon>Spermatophyta</taxon>
        <taxon>Magnoliopsida</taxon>
        <taxon>eudicotyledons</taxon>
        <taxon>Gunneridae</taxon>
        <taxon>Pentapetalae</taxon>
        <taxon>asterids</taxon>
        <taxon>campanulids</taxon>
        <taxon>Asterales</taxon>
        <taxon>Asteraceae</taxon>
        <taxon>Carduoideae</taxon>
        <taxon>Cardueae</taxon>
        <taxon>Centaureinae</taxon>
        <taxon>Centaurea</taxon>
    </lineage>
</organism>
<dbReference type="Proteomes" id="UP001172457">
    <property type="component" value="Chromosome 7"/>
</dbReference>
<accession>A0AA38SE94</accession>
<dbReference type="EMBL" id="JARYMX010000007">
    <property type="protein sequence ID" value="KAJ9541274.1"/>
    <property type="molecule type" value="Genomic_DNA"/>
</dbReference>
<evidence type="ECO:0000313" key="2">
    <source>
        <dbReference type="Proteomes" id="UP001172457"/>
    </source>
</evidence>